<dbReference type="EMBL" id="SMMG02000006">
    <property type="protein sequence ID" value="KAA3470427.1"/>
    <property type="molecule type" value="Genomic_DNA"/>
</dbReference>
<proteinExistence type="predicted"/>
<feature type="domain" description="Reverse transcriptase" evidence="1">
    <location>
        <begin position="211"/>
        <end position="303"/>
    </location>
</feature>
<evidence type="ECO:0000313" key="2">
    <source>
        <dbReference type="EMBL" id="KAA3470427.1"/>
    </source>
</evidence>
<evidence type="ECO:0000313" key="3">
    <source>
        <dbReference type="Proteomes" id="UP000325315"/>
    </source>
</evidence>
<comment type="caution">
    <text evidence="2">The sequence shown here is derived from an EMBL/GenBank/DDBJ whole genome shotgun (WGS) entry which is preliminary data.</text>
</comment>
<protein>
    <submittedName>
        <fullName evidence="2">Retrovirus-related Pol polyprotein from transposon 17.6</fullName>
    </submittedName>
</protein>
<dbReference type="CDD" id="cd01647">
    <property type="entry name" value="RT_LTR"/>
    <property type="match status" value="1"/>
</dbReference>
<reference evidence="3" key="1">
    <citation type="journal article" date="2019" name="Plant Biotechnol. J.">
        <title>Genome sequencing of the Australian wild diploid species Gossypium australe highlights disease resistance and delayed gland morphogenesis.</title>
        <authorList>
            <person name="Cai Y."/>
            <person name="Cai X."/>
            <person name="Wang Q."/>
            <person name="Wang P."/>
            <person name="Zhang Y."/>
            <person name="Cai C."/>
            <person name="Xu Y."/>
            <person name="Wang K."/>
            <person name="Zhou Z."/>
            <person name="Wang C."/>
            <person name="Geng S."/>
            <person name="Li B."/>
            <person name="Dong Q."/>
            <person name="Hou Y."/>
            <person name="Wang H."/>
            <person name="Ai P."/>
            <person name="Liu Z."/>
            <person name="Yi F."/>
            <person name="Sun M."/>
            <person name="An G."/>
            <person name="Cheng J."/>
            <person name="Zhang Y."/>
            <person name="Shi Q."/>
            <person name="Xie Y."/>
            <person name="Shi X."/>
            <person name="Chang Y."/>
            <person name="Huang F."/>
            <person name="Chen Y."/>
            <person name="Hong S."/>
            <person name="Mi L."/>
            <person name="Sun Q."/>
            <person name="Zhang L."/>
            <person name="Zhou B."/>
            <person name="Peng R."/>
            <person name="Zhang X."/>
            <person name="Liu F."/>
        </authorList>
    </citation>
    <scope>NUCLEOTIDE SEQUENCE [LARGE SCALE GENOMIC DNA]</scope>
    <source>
        <strain evidence="3">cv. PA1801</strain>
    </source>
</reference>
<dbReference type="InterPro" id="IPR053134">
    <property type="entry name" value="RNA-dir_DNA_polymerase"/>
</dbReference>
<dbReference type="SUPFAM" id="SSF56672">
    <property type="entry name" value="DNA/RNA polymerases"/>
    <property type="match status" value="1"/>
</dbReference>
<dbReference type="Gene3D" id="2.40.70.10">
    <property type="entry name" value="Acid Proteases"/>
    <property type="match status" value="1"/>
</dbReference>
<sequence>MPNYMKFMKDILLKKRRLGEFETVALTKWCIEMFRNKLAPTLNEPESFTIPCSIDNHYVSKSLCDLGASINLMPMSIFRKLGIGKCADTDEECNAIEIIDTVAQEKVEDFCSNNSKNDADVYELIDADMTANLDKLIKVQQIGNGTRSNFEPLNLSDHSFTPPQPSIDDPPKLELKPLPVHLKYACLGENNTLPVVNSTELTLEQEGQLLEVLRKSNQMLDRLAGKAFYCFLDGYSGYNQIAIAPTDQENTTFTCPYGTSEFQIMPFGLCNAPANFQHSMMAIFLDMVEKFLRVFMDDFSVFGYTFEDYL</sequence>
<dbReference type="AlphaFoldDB" id="A0A5B6VN19"/>
<keyword evidence="3" id="KW-1185">Reference proteome</keyword>
<accession>A0A5B6VN19</accession>
<dbReference type="InterPro" id="IPR000477">
    <property type="entry name" value="RT_dom"/>
</dbReference>
<organism evidence="2 3">
    <name type="scientific">Gossypium australe</name>
    <dbReference type="NCBI Taxonomy" id="47621"/>
    <lineage>
        <taxon>Eukaryota</taxon>
        <taxon>Viridiplantae</taxon>
        <taxon>Streptophyta</taxon>
        <taxon>Embryophyta</taxon>
        <taxon>Tracheophyta</taxon>
        <taxon>Spermatophyta</taxon>
        <taxon>Magnoliopsida</taxon>
        <taxon>eudicotyledons</taxon>
        <taxon>Gunneridae</taxon>
        <taxon>Pentapetalae</taxon>
        <taxon>rosids</taxon>
        <taxon>malvids</taxon>
        <taxon>Malvales</taxon>
        <taxon>Malvaceae</taxon>
        <taxon>Malvoideae</taxon>
        <taxon>Gossypium</taxon>
    </lineage>
</organism>
<dbReference type="Gene3D" id="3.30.70.270">
    <property type="match status" value="1"/>
</dbReference>
<dbReference type="Gene3D" id="3.10.10.10">
    <property type="entry name" value="HIV Type 1 Reverse Transcriptase, subunit A, domain 1"/>
    <property type="match status" value="1"/>
</dbReference>
<dbReference type="InterPro" id="IPR043502">
    <property type="entry name" value="DNA/RNA_pol_sf"/>
</dbReference>
<dbReference type="Proteomes" id="UP000325315">
    <property type="component" value="Unassembled WGS sequence"/>
</dbReference>
<dbReference type="InterPro" id="IPR021109">
    <property type="entry name" value="Peptidase_aspartic_dom_sf"/>
</dbReference>
<dbReference type="Pfam" id="PF00078">
    <property type="entry name" value="RVT_1"/>
    <property type="match status" value="1"/>
</dbReference>
<dbReference type="InterPro" id="IPR043128">
    <property type="entry name" value="Rev_trsase/Diguanyl_cyclase"/>
</dbReference>
<name>A0A5B6VN19_9ROSI</name>
<gene>
    <name evidence="2" type="ORF">EPI10_016137</name>
</gene>
<evidence type="ECO:0000259" key="1">
    <source>
        <dbReference type="Pfam" id="PF00078"/>
    </source>
</evidence>
<dbReference type="PANTHER" id="PTHR24559:SF444">
    <property type="entry name" value="REVERSE TRANSCRIPTASE DOMAIN-CONTAINING PROTEIN"/>
    <property type="match status" value="1"/>
</dbReference>
<dbReference type="PANTHER" id="PTHR24559">
    <property type="entry name" value="TRANSPOSON TY3-I GAG-POL POLYPROTEIN"/>
    <property type="match status" value="1"/>
</dbReference>